<proteinExistence type="predicted"/>
<keyword evidence="7" id="KW-1185">Reference proteome</keyword>
<evidence type="ECO:0000313" key="6">
    <source>
        <dbReference type="EMBL" id="MFC3096386.1"/>
    </source>
</evidence>
<comment type="catalytic activity">
    <reaction evidence="1">
        <text>Hydrolyzes the link between N-acetylmuramoyl residues and L-amino acid residues in certain cell-wall glycopeptides.</text>
        <dbReference type="EC" id="3.5.1.28"/>
    </reaction>
</comment>
<dbReference type="InterPro" id="IPR002508">
    <property type="entry name" value="MurNAc-LAA_cat"/>
</dbReference>
<dbReference type="EMBL" id="JBHRST010000001">
    <property type="protein sequence ID" value="MFC3096386.1"/>
    <property type="molecule type" value="Genomic_DNA"/>
</dbReference>
<evidence type="ECO:0000256" key="4">
    <source>
        <dbReference type="SAM" id="Phobius"/>
    </source>
</evidence>
<dbReference type="Pfam" id="PF01520">
    <property type="entry name" value="Amidase_3"/>
    <property type="match status" value="1"/>
</dbReference>
<evidence type="ECO:0000256" key="3">
    <source>
        <dbReference type="ARBA" id="ARBA00022801"/>
    </source>
</evidence>
<dbReference type="CDD" id="cd02696">
    <property type="entry name" value="MurNAc-LAA"/>
    <property type="match status" value="1"/>
</dbReference>
<name>A0ABV7E3L7_9SPHN</name>
<accession>A0ABV7E3L7</accession>
<dbReference type="SMART" id="SM00646">
    <property type="entry name" value="Ami_3"/>
    <property type="match status" value="1"/>
</dbReference>
<comment type="caution">
    <text evidence="6">The sequence shown here is derived from an EMBL/GenBank/DDBJ whole genome shotgun (WGS) entry which is preliminary data.</text>
</comment>
<evidence type="ECO:0000259" key="5">
    <source>
        <dbReference type="SMART" id="SM00646"/>
    </source>
</evidence>
<evidence type="ECO:0000313" key="7">
    <source>
        <dbReference type="Proteomes" id="UP001595456"/>
    </source>
</evidence>
<sequence>MIWYRIQIALLFIAPVIAVAGLYVFGKVIPVPYLGRDYVIRIELPEAGKALDLPEIEGPQDAARPLVVIDPGHGGHDPGASGPAIKEKAVVLGLARALRDQLLAEGGIRVAMTRNDDRYLALAERVQIARALGADLFLSIHADSAGAREGVSGASVYTLSERASSEAAARFAERENEADRINGVALSGDNPNVNAILVELAQRRTSAASEGFADVILREAEGVLDFHPEPRRSAALAVLRAPDVPSVLFESGFITNAADAQRLSSPAGQRAFAEVMARAIRVQLARTREVPVE</sequence>
<dbReference type="PANTHER" id="PTHR30404:SF0">
    <property type="entry name" value="N-ACETYLMURAMOYL-L-ALANINE AMIDASE AMIC"/>
    <property type="match status" value="1"/>
</dbReference>
<dbReference type="SUPFAM" id="SSF53187">
    <property type="entry name" value="Zn-dependent exopeptidases"/>
    <property type="match status" value="1"/>
</dbReference>
<dbReference type="RefSeq" id="WP_336924887.1">
    <property type="nucleotide sequence ID" value="NZ_JBANRO010000002.1"/>
</dbReference>
<keyword evidence="4" id="KW-0812">Transmembrane</keyword>
<dbReference type="PANTHER" id="PTHR30404">
    <property type="entry name" value="N-ACETYLMURAMOYL-L-ALANINE AMIDASE"/>
    <property type="match status" value="1"/>
</dbReference>
<keyword evidence="4" id="KW-0472">Membrane</keyword>
<protein>
    <recommendedName>
        <fullName evidence="2">N-acetylmuramoyl-L-alanine amidase</fullName>
        <ecNumber evidence="2">3.5.1.28</ecNumber>
    </recommendedName>
</protein>
<evidence type="ECO:0000256" key="1">
    <source>
        <dbReference type="ARBA" id="ARBA00001561"/>
    </source>
</evidence>
<reference evidence="7" key="1">
    <citation type="journal article" date="2019" name="Int. J. Syst. Evol. Microbiol.">
        <title>The Global Catalogue of Microorganisms (GCM) 10K type strain sequencing project: providing services to taxonomists for standard genome sequencing and annotation.</title>
        <authorList>
            <consortium name="The Broad Institute Genomics Platform"/>
            <consortium name="The Broad Institute Genome Sequencing Center for Infectious Disease"/>
            <person name="Wu L."/>
            <person name="Ma J."/>
        </authorList>
    </citation>
    <scope>NUCLEOTIDE SEQUENCE [LARGE SCALE GENOMIC DNA]</scope>
    <source>
        <strain evidence="7">KCTC 52607</strain>
    </source>
</reference>
<dbReference type="EC" id="3.5.1.28" evidence="2"/>
<gene>
    <name evidence="6" type="ORF">ACFODU_01045</name>
</gene>
<keyword evidence="4" id="KW-1133">Transmembrane helix</keyword>
<evidence type="ECO:0000256" key="2">
    <source>
        <dbReference type="ARBA" id="ARBA00011901"/>
    </source>
</evidence>
<dbReference type="InterPro" id="IPR050695">
    <property type="entry name" value="N-acetylmuramoyl_amidase_3"/>
</dbReference>
<feature type="domain" description="MurNAc-LAA" evidence="5">
    <location>
        <begin position="126"/>
        <end position="281"/>
    </location>
</feature>
<dbReference type="Gene3D" id="3.40.630.40">
    <property type="entry name" value="Zn-dependent exopeptidases"/>
    <property type="match status" value="1"/>
</dbReference>
<dbReference type="Proteomes" id="UP001595456">
    <property type="component" value="Unassembled WGS sequence"/>
</dbReference>
<organism evidence="6 7">
    <name type="scientific">Alteraurantiacibacter palmitatis</name>
    <dbReference type="NCBI Taxonomy" id="2054628"/>
    <lineage>
        <taxon>Bacteria</taxon>
        <taxon>Pseudomonadati</taxon>
        <taxon>Pseudomonadota</taxon>
        <taxon>Alphaproteobacteria</taxon>
        <taxon>Sphingomonadales</taxon>
        <taxon>Erythrobacteraceae</taxon>
        <taxon>Alteraurantiacibacter</taxon>
    </lineage>
</organism>
<keyword evidence="3" id="KW-0378">Hydrolase</keyword>
<feature type="transmembrane region" description="Helical" evidence="4">
    <location>
        <begin position="6"/>
        <end position="26"/>
    </location>
</feature>